<accession>A0A511QEE7</accession>
<name>A0A511QEE7_9VIBR</name>
<evidence type="ECO:0000256" key="1">
    <source>
        <dbReference type="SAM" id="MobiDB-lite"/>
    </source>
</evidence>
<dbReference type="Proteomes" id="UP000321922">
    <property type="component" value="Unassembled WGS sequence"/>
</dbReference>
<evidence type="ECO:0000313" key="3">
    <source>
        <dbReference type="Proteomes" id="UP000321922"/>
    </source>
</evidence>
<dbReference type="AlphaFoldDB" id="A0A511QEE7"/>
<dbReference type="EMBL" id="BJXJ01000015">
    <property type="protein sequence ID" value="GEM75673.1"/>
    <property type="molecule type" value="Genomic_DNA"/>
</dbReference>
<keyword evidence="3" id="KW-1185">Reference proteome</keyword>
<protein>
    <submittedName>
        <fullName evidence="2">Uncharacterized protein</fullName>
    </submittedName>
</protein>
<dbReference type="RefSeq" id="WP_039980212.1">
    <property type="nucleotide sequence ID" value="NZ_BAOJ01000029.1"/>
</dbReference>
<sequence length="81" mass="9634">MSYFKLIEGIYKLFPYAIEGYKLWRANHRHRQKQQQQKVEKINEQPYDTFRDDMGPAAGRVHLDSDHTKSKRILPTNTDPS</sequence>
<evidence type="ECO:0000313" key="2">
    <source>
        <dbReference type="EMBL" id="GEM75673.1"/>
    </source>
</evidence>
<reference evidence="2 3" key="1">
    <citation type="submission" date="2019-07" db="EMBL/GenBank/DDBJ databases">
        <title>Whole genome shotgun sequence of Vibrio sagamiensis NBRC 104589.</title>
        <authorList>
            <person name="Hosoyama A."/>
            <person name="Uohara A."/>
            <person name="Ohji S."/>
            <person name="Ichikawa N."/>
        </authorList>
    </citation>
    <scope>NUCLEOTIDE SEQUENCE [LARGE SCALE GENOMIC DNA]</scope>
    <source>
        <strain evidence="2 3">NBRC 104589</strain>
    </source>
</reference>
<dbReference type="OrthoDB" id="9882937at2"/>
<comment type="caution">
    <text evidence="2">The sequence shown here is derived from an EMBL/GenBank/DDBJ whole genome shotgun (WGS) entry which is preliminary data.</text>
</comment>
<proteinExistence type="predicted"/>
<organism evidence="2 3">
    <name type="scientific">Vibrio sagamiensis NBRC 104589</name>
    <dbReference type="NCBI Taxonomy" id="1219064"/>
    <lineage>
        <taxon>Bacteria</taxon>
        <taxon>Pseudomonadati</taxon>
        <taxon>Pseudomonadota</taxon>
        <taxon>Gammaproteobacteria</taxon>
        <taxon>Vibrionales</taxon>
        <taxon>Vibrionaceae</taxon>
        <taxon>Vibrio</taxon>
    </lineage>
</organism>
<gene>
    <name evidence="2" type="ORF">VSA01S_17850</name>
</gene>
<feature type="region of interest" description="Disordered" evidence="1">
    <location>
        <begin position="53"/>
        <end position="81"/>
    </location>
</feature>